<keyword evidence="13" id="KW-0407">Ion channel</keyword>
<feature type="compositionally biased region" description="Basic and acidic residues" evidence="14">
    <location>
        <begin position="1210"/>
        <end position="1227"/>
    </location>
</feature>
<dbReference type="InParanoid" id="Q23ZH9"/>
<feature type="compositionally biased region" description="Polar residues" evidence="14">
    <location>
        <begin position="1031"/>
        <end position="1085"/>
    </location>
</feature>
<feature type="transmembrane region" description="Helical" evidence="15">
    <location>
        <begin position="1712"/>
        <end position="1731"/>
    </location>
</feature>
<feature type="transmembrane region" description="Helical" evidence="15">
    <location>
        <begin position="1780"/>
        <end position="1803"/>
    </location>
</feature>
<feature type="region of interest" description="Disordered" evidence="14">
    <location>
        <begin position="2927"/>
        <end position="2953"/>
    </location>
</feature>
<evidence type="ECO:0000256" key="12">
    <source>
        <dbReference type="ARBA" id="ARBA00023180"/>
    </source>
</evidence>
<evidence type="ECO:0000256" key="2">
    <source>
        <dbReference type="ARBA" id="ARBA00022448"/>
    </source>
</evidence>
<evidence type="ECO:0000313" key="17">
    <source>
        <dbReference type="EMBL" id="EAS01878.2"/>
    </source>
</evidence>
<dbReference type="STRING" id="312017.Q23ZH9"/>
<feature type="region of interest" description="Disordered" evidence="14">
    <location>
        <begin position="700"/>
        <end position="740"/>
    </location>
</feature>
<feature type="compositionally biased region" description="Basic and acidic residues" evidence="14">
    <location>
        <begin position="993"/>
        <end position="1009"/>
    </location>
</feature>
<evidence type="ECO:0000256" key="14">
    <source>
        <dbReference type="SAM" id="MobiDB-lite"/>
    </source>
</evidence>
<dbReference type="Proteomes" id="UP000009168">
    <property type="component" value="Unassembled WGS sequence"/>
</dbReference>
<feature type="transmembrane region" description="Helical" evidence="15">
    <location>
        <begin position="2535"/>
        <end position="2559"/>
    </location>
</feature>
<dbReference type="HOGENOM" id="CLU_226028_0_0_1"/>
<evidence type="ECO:0000256" key="6">
    <source>
        <dbReference type="ARBA" id="ARBA00022737"/>
    </source>
</evidence>
<feature type="transmembrane region" description="Helical" evidence="15">
    <location>
        <begin position="1683"/>
        <end position="1700"/>
    </location>
</feature>
<dbReference type="FunFam" id="1.20.120.350:FF:000009">
    <property type="entry name" value="Voltage-dependent T-type calcium channel subunit alpha"/>
    <property type="match status" value="1"/>
</dbReference>
<feature type="transmembrane region" description="Helical" evidence="15">
    <location>
        <begin position="1853"/>
        <end position="1876"/>
    </location>
</feature>
<keyword evidence="6" id="KW-0677">Repeat</keyword>
<dbReference type="eggNOG" id="KOG2301">
    <property type="taxonomic scope" value="Eukaryota"/>
</dbReference>
<feature type="transmembrane region" description="Helical" evidence="15">
    <location>
        <begin position="2330"/>
        <end position="2351"/>
    </location>
</feature>
<feature type="region of interest" description="Disordered" evidence="14">
    <location>
        <begin position="869"/>
        <end position="905"/>
    </location>
</feature>
<feature type="transmembrane region" description="Helical" evidence="15">
    <location>
        <begin position="176"/>
        <end position="204"/>
    </location>
</feature>
<feature type="region of interest" description="Disordered" evidence="14">
    <location>
        <begin position="1411"/>
        <end position="1440"/>
    </location>
</feature>
<protein>
    <submittedName>
        <fullName evidence="17">Cation channel family transporter</fullName>
    </submittedName>
</protein>
<name>Q23ZH9_TETTS</name>
<feature type="compositionally biased region" description="Polar residues" evidence="14">
    <location>
        <begin position="726"/>
        <end position="739"/>
    </location>
</feature>
<feature type="compositionally biased region" description="Polar residues" evidence="14">
    <location>
        <begin position="1947"/>
        <end position="1964"/>
    </location>
</feature>
<dbReference type="EMBL" id="GG662552">
    <property type="protein sequence ID" value="EAS01878.2"/>
    <property type="molecule type" value="Genomic_DNA"/>
</dbReference>
<dbReference type="OrthoDB" id="431720at2759"/>
<evidence type="ECO:0000259" key="16">
    <source>
        <dbReference type="Pfam" id="PF00520"/>
    </source>
</evidence>
<dbReference type="GO" id="GO:0098703">
    <property type="term" value="P:calcium ion import across plasma membrane"/>
    <property type="evidence" value="ECO:0007669"/>
    <property type="project" value="TreeGrafter"/>
</dbReference>
<dbReference type="InterPro" id="IPR050599">
    <property type="entry name" value="VDCC_alpha-1_subunit"/>
</dbReference>
<evidence type="ECO:0000256" key="13">
    <source>
        <dbReference type="ARBA" id="ARBA00023303"/>
    </source>
</evidence>
<feature type="region of interest" description="Disordered" evidence="14">
    <location>
        <begin position="2781"/>
        <end position="2800"/>
    </location>
</feature>
<evidence type="ECO:0000256" key="9">
    <source>
        <dbReference type="ARBA" id="ARBA00022989"/>
    </source>
</evidence>
<feature type="region of interest" description="Disordered" evidence="14">
    <location>
        <begin position="1204"/>
        <end position="1227"/>
    </location>
</feature>
<evidence type="ECO:0000256" key="1">
    <source>
        <dbReference type="ARBA" id="ARBA00004141"/>
    </source>
</evidence>
<feature type="compositionally biased region" description="Polar residues" evidence="14">
    <location>
        <begin position="1421"/>
        <end position="1434"/>
    </location>
</feature>
<dbReference type="PANTHER" id="PTHR45628:SF7">
    <property type="entry name" value="VOLTAGE-DEPENDENT CALCIUM CHANNEL TYPE A SUBUNIT ALPHA-1"/>
    <property type="match status" value="1"/>
</dbReference>
<dbReference type="FunFam" id="1.20.120.350:FF:000095">
    <property type="entry name" value="Voltage-gated Ca2+ channel, alpha subunit"/>
    <property type="match status" value="1"/>
</dbReference>
<feature type="compositionally biased region" description="Polar residues" evidence="14">
    <location>
        <begin position="39"/>
        <end position="62"/>
    </location>
</feature>
<keyword evidence="3" id="KW-0109">Calcium transport</keyword>
<feature type="region of interest" description="Disordered" evidence="14">
    <location>
        <begin position="973"/>
        <end position="1093"/>
    </location>
</feature>
<keyword evidence="12" id="KW-0325">Glycoprotein</keyword>
<feature type="region of interest" description="Disordered" evidence="14">
    <location>
        <begin position="1467"/>
        <end position="1487"/>
    </location>
</feature>
<dbReference type="GO" id="GO:0008331">
    <property type="term" value="F:high voltage-gated calcium channel activity"/>
    <property type="evidence" value="ECO:0007669"/>
    <property type="project" value="TreeGrafter"/>
</dbReference>
<feature type="transmembrane region" description="Helical" evidence="15">
    <location>
        <begin position="2367"/>
        <end position="2386"/>
    </location>
</feature>
<dbReference type="GeneID" id="7831170"/>
<accession>Q23ZH9</accession>
<keyword evidence="4" id="KW-0107">Calcium channel</keyword>
<dbReference type="FunFam" id="1.10.287.70:FF:000117">
    <property type="entry name" value="Voltage-gated Ca2+ channel, alpha subunit"/>
    <property type="match status" value="1"/>
</dbReference>
<comment type="subcellular location">
    <subcellularLocation>
        <location evidence="1">Membrane</location>
        <topology evidence="1">Multi-pass membrane protein</topology>
    </subcellularLocation>
</comment>
<evidence type="ECO:0000256" key="15">
    <source>
        <dbReference type="SAM" id="Phobius"/>
    </source>
</evidence>
<keyword evidence="9 15" id="KW-1133">Transmembrane helix</keyword>
<proteinExistence type="predicted"/>
<feature type="transmembrane region" description="Helical" evidence="15">
    <location>
        <begin position="2055"/>
        <end position="2075"/>
    </location>
</feature>
<keyword evidence="10" id="KW-0406">Ion transport</keyword>
<feature type="transmembrane region" description="Helical" evidence="15">
    <location>
        <begin position="423"/>
        <end position="447"/>
    </location>
</feature>
<feature type="transmembrane region" description="Helical" evidence="15">
    <location>
        <begin position="2248"/>
        <end position="2276"/>
    </location>
</feature>
<evidence type="ECO:0000256" key="5">
    <source>
        <dbReference type="ARBA" id="ARBA00022692"/>
    </source>
</evidence>
<feature type="region of interest" description="Disordered" evidence="14">
    <location>
        <begin position="26"/>
        <end position="62"/>
    </location>
</feature>
<evidence type="ECO:0000313" key="18">
    <source>
        <dbReference type="Proteomes" id="UP000009168"/>
    </source>
</evidence>
<feature type="domain" description="Ion transport" evidence="16">
    <location>
        <begin position="188"/>
        <end position="453"/>
    </location>
</feature>
<evidence type="ECO:0000256" key="7">
    <source>
        <dbReference type="ARBA" id="ARBA00022837"/>
    </source>
</evidence>
<dbReference type="InterPro" id="IPR027359">
    <property type="entry name" value="Volt_channel_dom_sf"/>
</dbReference>
<feature type="transmembrane region" description="Helical" evidence="15">
    <location>
        <begin position="2133"/>
        <end position="2163"/>
    </location>
</feature>
<dbReference type="KEGG" id="tet:TTHERM_00785850"/>
<dbReference type="Gene3D" id="1.20.120.350">
    <property type="entry name" value="Voltage-gated potassium channels. Chain C"/>
    <property type="match status" value="4"/>
</dbReference>
<feature type="domain" description="Ion transport" evidence="16">
    <location>
        <begin position="2330"/>
        <end position="2565"/>
    </location>
</feature>
<feature type="compositionally biased region" description="Low complexity" evidence="14">
    <location>
        <begin position="759"/>
        <end position="789"/>
    </location>
</feature>
<keyword evidence="11 15" id="KW-0472">Membrane</keyword>
<feature type="transmembrane region" description="Helical" evidence="15">
    <location>
        <begin position="2090"/>
        <end position="2113"/>
    </location>
</feature>
<evidence type="ECO:0000256" key="8">
    <source>
        <dbReference type="ARBA" id="ARBA00022882"/>
    </source>
</evidence>
<feature type="compositionally biased region" description="Acidic residues" evidence="14">
    <location>
        <begin position="2791"/>
        <end position="2800"/>
    </location>
</feature>
<reference evidence="18" key="1">
    <citation type="journal article" date="2006" name="PLoS Biol.">
        <title>Macronuclear genome sequence of the ciliate Tetrahymena thermophila, a model eukaryote.</title>
        <authorList>
            <person name="Eisen J.A."/>
            <person name="Coyne R.S."/>
            <person name="Wu M."/>
            <person name="Wu D."/>
            <person name="Thiagarajan M."/>
            <person name="Wortman J.R."/>
            <person name="Badger J.H."/>
            <person name="Ren Q."/>
            <person name="Amedeo P."/>
            <person name="Jones K.M."/>
            <person name="Tallon L.J."/>
            <person name="Delcher A.L."/>
            <person name="Salzberg S.L."/>
            <person name="Silva J.C."/>
            <person name="Haas B.J."/>
            <person name="Majoros W.H."/>
            <person name="Farzad M."/>
            <person name="Carlton J.M."/>
            <person name="Smith R.K. Jr."/>
            <person name="Garg J."/>
            <person name="Pearlman R.E."/>
            <person name="Karrer K.M."/>
            <person name="Sun L."/>
            <person name="Manning G."/>
            <person name="Elde N.C."/>
            <person name="Turkewitz A.P."/>
            <person name="Asai D.J."/>
            <person name="Wilkes D.E."/>
            <person name="Wang Y."/>
            <person name="Cai H."/>
            <person name="Collins K."/>
            <person name="Stewart B.A."/>
            <person name="Lee S.R."/>
            <person name="Wilamowska K."/>
            <person name="Weinberg Z."/>
            <person name="Ruzzo W.L."/>
            <person name="Wloga D."/>
            <person name="Gaertig J."/>
            <person name="Frankel J."/>
            <person name="Tsao C.-C."/>
            <person name="Gorovsky M.A."/>
            <person name="Keeling P.J."/>
            <person name="Waller R.F."/>
            <person name="Patron N.J."/>
            <person name="Cherry J.M."/>
            <person name="Stover N.A."/>
            <person name="Krieger C.J."/>
            <person name="del Toro C."/>
            <person name="Ryder H.F."/>
            <person name="Williamson S.C."/>
            <person name="Barbeau R.A."/>
            <person name="Hamilton E.P."/>
            <person name="Orias E."/>
        </authorList>
    </citation>
    <scope>NUCLEOTIDE SEQUENCE [LARGE SCALE GENOMIC DNA]</scope>
    <source>
        <strain evidence="18">SB210</strain>
    </source>
</reference>
<dbReference type="Gene3D" id="1.10.287.70">
    <property type="match status" value="4"/>
</dbReference>
<feature type="region of interest" description="Disordered" evidence="14">
    <location>
        <begin position="1938"/>
        <end position="1966"/>
    </location>
</feature>
<evidence type="ECO:0000256" key="3">
    <source>
        <dbReference type="ARBA" id="ARBA00022568"/>
    </source>
</evidence>
<keyword evidence="2" id="KW-0813">Transport</keyword>
<feature type="domain" description="Ion transport" evidence="16">
    <location>
        <begin position="2014"/>
        <end position="2283"/>
    </location>
</feature>
<feature type="compositionally biased region" description="Basic and acidic residues" evidence="14">
    <location>
        <begin position="1020"/>
        <end position="1030"/>
    </location>
</feature>
<gene>
    <name evidence="17" type="ORF">TTHERM_00785850</name>
</gene>
<feature type="region of interest" description="Disordered" evidence="14">
    <location>
        <begin position="1129"/>
        <end position="1164"/>
    </location>
</feature>
<feature type="compositionally biased region" description="Polar residues" evidence="14">
    <location>
        <begin position="979"/>
        <end position="988"/>
    </location>
</feature>
<keyword evidence="8" id="KW-0851">Voltage-gated channel</keyword>
<dbReference type="PANTHER" id="PTHR45628">
    <property type="entry name" value="VOLTAGE-DEPENDENT CALCIUM CHANNEL TYPE A SUBUNIT ALPHA-1"/>
    <property type="match status" value="1"/>
</dbReference>
<feature type="transmembrane region" description="Helical" evidence="15">
    <location>
        <begin position="2464"/>
        <end position="2487"/>
    </location>
</feature>
<evidence type="ECO:0000256" key="4">
    <source>
        <dbReference type="ARBA" id="ARBA00022673"/>
    </source>
</evidence>
<keyword evidence="7" id="KW-0106">Calcium</keyword>
<dbReference type="SUPFAM" id="SSF81324">
    <property type="entry name" value="Voltage-gated potassium channels"/>
    <property type="match status" value="4"/>
</dbReference>
<feature type="domain" description="Ion transport" evidence="16">
    <location>
        <begin position="1648"/>
        <end position="1887"/>
    </location>
</feature>
<organism evidence="17 18">
    <name type="scientific">Tetrahymena thermophila (strain SB210)</name>
    <dbReference type="NCBI Taxonomy" id="312017"/>
    <lineage>
        <taxon>Eukaryota</taxon>
        <taxon>Sar</taxon>
        <taxon>Alveolata</taxon>
        <taxon>Ciliophora</taxon>
        <taxon>Intramacronucleata</taxon>
        <taxon>Oligohymenophorea</taxon>
        <taxon>Hymenostomatida</taxon>
        <taxon>Tetrahymenina</taxon>
        <taxon>Tetrahymenidae</taxon>
        <taxon>Tetrahymena</taxon>
    </lineage>
</organism>
<feature type="compositionally biased region" description="Basic and acidic residues" evidence="14">
    <location>
        <begin position="1129"/>
        <end position="1139"/>
    </location>
</feature>
<dbReference type="RefSeq" id="XP_001022123.2">
    <property type="nucleotide sequence ID" value="XM_001022123.2"/>
</dbReference>
<evidence type="ECO:0000256" key="11">
    <source>
        <dbReference type="ARBA" id="ARBA00023136"/>
    </source>
</evidence>
<feature type="compositionally biased region" description="Basic and acidic residues" evidence="14">
    <location>
        <begin position="708"/>
        <end position="720"/>
    </location>
</feature>
<feature type="transmembrane region" description="Helical" evidence="15">
    <location>
        <begin position="312"/>
        <end position="331"/>
    </location>
</feature>
<feature type="transmembrane region" description="Helical" evidence="15">
    <location>
        <begin position="1649"/>
        <end position="1671"/>
    </location>
</feature>
<dbReference type="GO" id="GO:0005891">
    <property type="term" value="C:voltage-gated calcium channel complex"/>
    <property type="evidence" value="ECO:0007669"/>
    <property type="project" value="TreeGrafter"/>
</dbReference>
<dbReference type="InterPro" id="IPR005821">
    <property type="entry name" value="Ion_trans_dom"/>
</dbReference>
<evidence type="ECO:0000256" key="10">
    <source>
        <dbReference type="ARBA" id="ARBA00023065"/>
    </source>
</evidence>
<feature type="region of interest" description="Disordered" evidence="14">
    <location>
        <begin position="755"/>
        <end position="789"/>
    </location>
</feature>
<dbReference type="Pfam" id="PF00520">
    <property type="entry name" value="Ion_trans"/>
    <property type="match status" value="4"/>
</dbReference>
<feature type="transmembrane region" description="Helical" evidence="15">
    <location>
        <begin position="224"/>
        <end position="244"/>
    </location>
</feature>
<feature type="compositionally biased region" description="Low complexity" evidence="14">
    <location>
        <begin position="2927"/>
        <end position="2947"/>
    </location>
</feature>
<keyword evidence="5 15" id="KW-0812">Transmembrane</keyword>
<dbReference type="FunFam" id="1.20.120.350:FF:000072">
    <property type="entry name" value="Voltage-dependent T-type calcium channel subunit alpha"/>
    <property type="match status" value="1"/>
</dbReference>
<sequence length="3037" mass="352926">MLSSSSQNKQGYWIEKLKEILKEEKIEEEESSQFNNSSDGNIQNQNSGIKTQESMPGSANSQNEISFLENDNKQGKKEQNKIMYQKVAEAFYKEQSFIIDNDENEEQDKQIQKLKQEVEEQQSFFDSEDEFDKAYNDQKNKAFLDIVEMNDFDRINQYQDHTIFQKIYKKIWYTKVLINWIALKIINHPVFEVISLGVIIFNSILLSLDDPTTNSDNNAEMDQALLIIYTIEMGLKIIALGFIFNKGAYLRDTWNIIDIVIIITGFLPQNEINLSALRSLRVLRPLKSITKIKALKQLIQALLSSIPLLKDSIIILSFFFIIFGIAGLQLFTGQLKSRCIDPQLGIMEGDDGDNVIVCASDSDCANTPEYSLICSKTMKSPFYDTIQFDTFGWSVLNVYVIVSLEGWTQIMNLMQSGFSYYSIFYFFFVVYIGAFFLMNLTMAIIGVKYTESISNQQSKVDKNQTSQEQETGYNIKDMIEWGIYKSNKVYYKELEEENKKQHSLFGFTETFGMLADKFKSLLLKQSSSGKLSQDDTKKNNKQSLDNLEQVKEYKVKMNNSHHSIPQLQPQLQASINGDNIFSKQQLIEKEVDNKENQQNNLVRTLSQAPRIPIENIDNFQIKFTEQPKQKTLVQGGQARNLRNNRSKILTKKISKVDSLLSSTRIVPLNPASNEPNQYKQSRFQKQNIAAQEIKKASSLLSQNCSEQDDQHLSQTNEDKVNKKRSNSQNKELNSNQNELISPEILQEQLDQISSKDGNQNYYSNSRKSSSVQRSAAKNKSSNSYSPNKNYKQIVAGDRIIHLAPIYSQSSQFKKNKRKQTVISENENMLNSKRLSQNMLQSKRMSQIGGDIRLQRDSLNQKSNENSLLKADQGTQEFNKELRRKSKRNNQISNMILDSMNSSSKRNSISKLYDSVNSDQFAQDDFLKEIEVQEKILRYNQKYNENEINEKLNNDAQIENNYSSNKMTINQLKSRKLKQNDNQDQTENYQVLPEKLKLDNTRKEKHEQKQNDVSIQMIQQYRRDRKDKSKESVSNSIQSRRINQTASQGSQNESSQRGKTKTNSALDQLSEVSEMSMVQSQNNRGASRSRKNTVTYVPGIPQDEIRQTKPTIIFNDAEFLNIFGKQDHNKETKMHSDQQNKKKHTTVKVQQQNQETQLKRQESRKIDRKYHANVDEKLDMKKEEMKLLLNSKILKPRVLLEQPNEYTEDIQPQKKQEQHEKRRAEQNKKLKSLRFVIKYFSQKKLSKKKQQKKEDLRKLIPYKRSARIDGLNKEKLFAVLDNQNIEEIYQNKLSINLDKGNNFNNFDNKSYHSHKNQNIDDKIKGAPSSHNIIERIQHQEGLEPSINQAQSSEKYQENNLEDVSQNNYNINLSDRKIDSTPAVQLKYDENTLNRLKSKKSIIDEIKKQDESIDSISQKKHQYSSTKPIRLNSNQDRAGKKKKVETEIKWEQWDYQHALNKIFFDIDEEDQQKQKEKKHQNQSEGAPTVDLSKSIFSNSNYIHKDSRFSEGSESILSKSNMIDESNLNNTSNSITLEFSENQTSKKQAQENKTDSVFNTEFEKEPIEHDYVSTRKKEILNLEKKGQNLIKVDWSGDAVIPSTIAIKEQKQLNLIISKLNISKYDMEQNEGGLIGIIQALRRRIKYIVHSPIFEYSIMICVIINTIILSLDGIVTDTQGLQTISQFNISFTFIFAIDMILKIIGDGFTEYVSDKMNIFDCIIVCLSLFELFFITETGSGSSFSAFRAIRILRVFRVLRVTRLVRSLQFMKLMITAIGSSLSQFIYILLLLFLFMFIYTLLGMSLFGGSFNMPDKPTRMNFDSFLNSAFAILQLLTIENWNTLLQICIRSNVSNYLSVLFLISWMFIGNYIFMNLVLAIVMDSFDSAEVQADRREIENRFEVVEDIDFNYSSVGTTILAQTSQFSSSGYSNSLMNKINSNSFSNSHRKSQTDSQSMHSQTLKSGSQNQIEDEDLEEVKRENINQVQFIYFAGVKCQQSLYIFSQQNIIRKICYRALVHPLFEQVVLMVIVLSSIKLTMDTYVNDQESQIYIVGLSIDKFFTAFFALESLIKIISLGLVLDDNSYLRDSWSQLDFFIVICSIIDVSVTSINLSAIKILRLLRTLRPLRLLNHNKSMKLIVTALMESVGGITNMIMVLILIWLMFAILALNLMKGKMHYCNGPDDLSLNLYAYNKQKCLNIPGATWEIYDINCDNIGSSMLFLFILSSFEGWPDYVWSFIDGGDDGPILNNSAYFAFFFAVFIFVGGFFSINLFSAIMSFNFDIAQKKAKNKYLTDEQSQWIELQRMIVKSTPDFNALKKPTNKIRFMLWSFVRSSYVEIFIIFCILCNIVTMAMAYDTSPQQYDQILNDLNIFFTSVFVTEAIIKIIAFGLQGYFFNGWNQFDFFVVCASIVDIVTTSMGRQFISFLRAGPQIARVLRVMRVSRLLKLIKSFQNLQKLIQTTIFALPHLLNATALFLLFYFIFAILGCYLFSSVTEGNVIDQFNNFKDFHSAFILLFRCSTGEDWMTVMFDIVKGTSNYSIIYFVVFIIIQTYMMMNLFVLIIINQFEENYIDPDNPLQNFTESEDNFKQLWGIMTEKDQGIKIHERFLTDFYFQLQEPLGYDYNMKKKTFIENLKLHNSGISDEEIKSKCEKFKIKQRQEADKHIMQMNIYCDYEGYIFFNELFFYFFKFSLKDEVNDFPQPKNQKELEKQIKALQIMRKEESITFKRMNYIKKKQSQLIKQKINKKRKEGVNPMVRRLFVGMCFQSWIQYSKSTQKKINDLNFNHEDISSQSETDSDSENEEDEIDFLKNDEKDVLQFRQNFKKKIIEREHTIFSRPVVKNEKNPNNLYEKERYVYLPNTEIYKDEYVIDDKDYYTKQVFQVESNQKKQQYSTQDSKPFSETKIQRELLKSPTNQSIDTPVNFQVNSNQNMYSQSSSQQKLSKFNNQQINQEDEQEEKQIILESQDPQPIQLKIPSINVLSSCKDLSDEQQAYKGNDIQSLNTIQNMPSSGTNFIEKEEMPLTLQTKQVDIVSKFKNQYK</sequence>
<keyword evidence="18" id="KW-1185">Reference proteome</keyword>